<feature type="transmembrane region" description="Helical" evidence="1">
    <location>
        <begin position="5"/>
        <end position="22"/>
    </location>
</feature>
<comment type="caution">
    <text evidence="2">The sequence shown here is derived from an EMBL/GenBank/DDBJ whole genome shotgun (WGS) entry which is preliminary data.</text>
</comment>
<keyword evidence="1" id="KW-1133">Transmembrane helix</keyword>
<dbReference type="Pfam" id="PF20398">
    <property type="entry name" value="DUF6691"/>
    <property type="match status" value="1"/>
</dbReference>
<sequence>MRLITYYLVGLIFGLGISISGMGNPAKVVNFFDIAGTWDPSLIFVMGGALVVTFLGYRVVLGKPKPAMAKQFLLPSKQEIDLPLVGGAIIFGIGWGIGGFCPGGALPVIGTGKIEVVYFIAALLAGIFVARQFQARLL</sequence>
<feature type="transmembrane region" description="Helical" evidence="1">
    <location>
        <begin position="82"/>
        <end position="110"/>
    </location>
</feature>
<keyword evidence="3" id="KW-1185">Reference proteome</keyword>
<evidence type="ECO:0000313" key="3">
    <source>
        <dbReference type="Proteomes" id="UP001589683"/>
    </source>
</evidence>
<gene>
    <name evidence="2" type="ORF">ACFFUT_12480</name>
</gene>
<protein>
    <submittedName>
        <fullName evidence="2">DUF6691 family protein</fullName>
    </submittedName>
</protein>
<dbReference type="InterPro" id="IPR046513">
    <property type="entry name" value="DUF6691"/>
</dbReference>
<organism evidence="2 3">
    <name type="scientific">Pseudohalocynthiibacter aestuariivivens</name>
    <dbReference type="NCBI Taxonomy" id="1591409"/>
    <lineage>
        <taxon>Bacteria</taxon>
        <taxon>Pseudomonadati</taxon>
        <taxon>Pseudomonadota</taxon>
        <taxon>Alphaproteobacteria</taxon>
        <taxon>Rhodobacterales</taxon>
        <taxon>Paracoccaceae</taxon>
        <taxon>Pseudohalocynthiibacter</taxon>
    </lineage>
</organism>
<accession>A0ABV5JGL0</accession>
<feature type="transmembrane region" description="Helical" evidence="1">
    <location>
        <begin position="116"/>
        <end position="133"/>
    </location>
</feature>
<keyword evidence="1" id="KW-0812">Transmembrane</keyword>
<evidence type="ECO:0000256" key="1">
    <source>
        <dbReference type="SAM" id="Phobius"/>
    </source>
</evidence>
<proteinExistence type="predicted"/>
<feature type="transmembrane region" description="Helical" evidence="1">
    <location>
        <begin position="42"/>
        <end position="61"/>
    </location>
</feature>
<reference evidence="2 3" key="1">
    <citation type="submission" date="2024-09" db="EMBL/GenBank/DDBJ databases">
        <authorList>
            <person name="Sun Q."/>
            <person name="Mori K."/>
        </authorList>
    </citation>
    <scope>NUCLEOTIDE SEQUENCE [LARGE SCALE GENOMIC DNA]</scope>
    <source>
        <strain evidence="2 3">CECT 8726</strain>
    </source>
</reference>
<name>A0ABV5JGL0_9RHOB</name>
<dbReference type="RefSeq" id="WP_213891366.1">
    <property type="nucleotide sequence ID" value="NZ_JAGFNU010000025.1"/>
</dbReference>
<dbReference type="Proteomes" id="UP001589683">
    <property type="component" value="Unassembled WGS sequence"/>
</dbReference>
<evidence type="ECO:0000313" key="2">
    <source>
        <dbReference type="EMBL" id="MFB9232603.1"/>
    </source>
</evidence>
<keyword evidence="1" id="KW-0472">Membrane</keyword>
<dbReference type="EMBL" id="JBHMEA010000040">
    <property type="protein sequence ID" value="MFB9232603.1"/>
    <property type="molecule type" value="Genomic_DNA"/>
</dbReference>